<evidence type="ECO:0000313" key="3">
    <source>
        <dbReference type="Proteomes" id="UP000054928"/>
    </source>
</evidence>
<dbReference type="InterPro" id="IPR002156">
    <property type="entry name" value="RNaseH_domain"/>
</dbReference>
<dbReference type="PROSITE" id="PS50879">
    <property type="entry name" value="RNASE_H_1"/>
    <property type="match status" value="1"/>
</dbReference>
<sequence length="174" mass="19640">MRLGVFRRCFSRTQRLTQYKNDESQYPIWPDVFAYADGASRGNPGRSGCGALLVDPMTGNVLATDAKYVGDYETNNAAEYHGLVLALQMAQRHQVTHVHIRMDSQLIVRQMQGQYQVKAANLRRLYQQCKDLSAKLPHVTFTHVNREKNVKADQLANEVIDAHAASIEGDLIDH</sequence>
<feature type="domain" description="RNase H type-1" evidence="1">
    <location>
        <begin position="28"/>
        <end position="161"/>
    </location>
</feature>
<dbReference type="Proteomes" id="UP000054928">
    <property type="component" value="Unassembled WGS sequence"/>
</dbReference>
<dbReference type="STRING" id="4781.A0A0N7L817"/>
<dbReference type="PANTHER" id="PTHR46387:SF2">
    <property type="entry name" value="RIBONUCLEASE HI"/>
    <property type="match status" value="1"/>
</dbReference>
<dbReference type="GO" id="GO:0003676">
    <property type="term" value="F:nucleic acid binding"/>
    <property type="evidence" value="ECO:0007669"/>
    <property type="project" value="InterPro"/>
</dbReference>
<evidence type="ECO:0000259" key="1">
    <source>
        <dbReference type="PROSITE" id="PS50879"/>
    </source>
</evidence>
<dbReference type="EMBL" id="CCYD01002939">
    <property type="protein sequence ID" value="CEG48627.1"/>
    <property type="molecule type" value="Genomic_DNA"/>
</dbReference>
<dbReference type="OrthoDB" id="1938096at2759"/>
<dbReference type="SUPFAM" id="SSF53098">
    <property type="entry name" value="Ribonuclease H-like"/>
    <property type="match status" value="1"/>
</dbReference>
<dbReference type="OMA" id="QHQATHV"/>
<dbReference type="CDD" id="cd09279">
    <property type="entry name" value="RNase_HI_like"/>
    <property type="match status" value="1"/>
</dbReference>
<dbReference type="AlphaFoldDB" id="A0A0N7L817"/>
<dbReference type="InterPro" id="IPR012337">
    <property type="entry name" value="RNaseH-like_sf"/>
</dbReference>
<dbReference type="GeneID" id="36401494"/>
<name>A0A0N7L817_PLAHL</name>
<accession>A0A0N7L817</accession>
<dbReference type="Gene3D" id="3.30.420.10">
    <property type="entry name" value="Ribonuclease H-like superfamily/Ribonuclease H"/>
    <property type="match status" value="1"/>
</dbReference>
<protein>
    <submittedName>
        <fullName evidence="2">Ribonuclease h</fullName>
    </submittedName>
</protein>
<reference evidence="3" key="1">
    <citation type="submission" date="2014-09" db="EMBL/GenBank/DDBJ databases">
        <authorList>
            <person name="Sharma Rahul"/>
            <person name="Thines Marco"/>
        </authorList>
    </citation>
    <scope>NUCLEOTIDE SEQUENCE [LARGE SCALE GENOMIC DNA]</scope>
</reference>
<dbReference type="InterPro" id="IPR036397">
    <property type="entry name" value="RNaseH_sf"/>
</dbReference>
<dbReference type="Pfam" id="PF13456">
    <property type="entry name" value="RVT_3"/>
    <property type="match status" value="1"/>
</dbReference>
<keyword evidence="3" id="KW-1185">Reference proteome</keyword>
<dbReference type="GO" id="GO:0004523">
    <property type="term" value="F:RNA-DNA hybrid ribonuclease activity"/>
    <property type="evidence" value="ECO:0007669"/>
    <property type="project" value="InterPro"/>
</dbReference>
<organism evidence="2 3">
    <name type="scientific">Plasmopara halstedii</name>
    <name type="common">Downy mildew of sunflower</name>
    <dbReference type="NCBI Taxonomy" id="4781"/>
    <lineage>
        <taxon>Eukaryota</taxon>
        <taxon>Sar</taxon>
        <taxon>Stramenopiles</taxon>
        <taxon>Oomycota</taxon>
        <taxon>Peronosporomycetes</taxon>
        <taxon>Peronosporales</taxon>
        <taxon>Peronosporaceae</taxon>
        <taxon>Plasmopara</taxon>
    </lineage>
</organism>
<dbReference type="PANTHER" id="PTHR46387">
    <property type="entry name" value="POLYNUCLEOTIDYL TRANSFERASE, RIBONUCLEASE H-LIKE SUPERFAMILY PROTEIN"/>
    <property type="match status" value="1"/>
</dbReference>
<proteinExistence type="predicted"/>
<evidence type="ECO:0000313" key="2">
    <source>
        <dbReference type="EMBL" id="CEG48627.1"/>
    </source>
</evidence>
<dbReference type="RefSeq" id="XP_024584996.1">
    <property type="nucleotide sequence ID" value="XM_024719726.1"/>
</dbReference>